<evidence type="ECO:0000313" key="1">
    <source>
        <dbReference type="EMBL" id="KAL0577427.1"/>
    </source>
</evidence>
<proteinExistence type="predicted"/>
<reference evidence="1 2" key="1">
    <citation type="submission" date="2024-02" db="EMBL/GenBank/DDBJ databases">
        <title>A draft genome for the cacao thread blight pathogen Marasmius crinis-equi.</title>
        <authorList>
            <person name="Cohen S.P."/>
            <person name="Baruah I.K."/>
            <person name="Amoako-Attah I."/>
            <person name="Bukari Y."/>
            <person name="Meinhardt L.W."/>
            <person name="Bailey B.A."/>
        </authorList>
    </citation>
    <scope>NUCLEOTIDE SEQUENCE [LARGE SCALE GENOMIC DNA]</scope>
    <source>
        <strain evidence="1 2">GH-76</strain>
    </source>
</reference>
<organism evidence="1 2">
    <name type="scientific">Marasmius crinis-equi</name>
    <dbReference type="NCBI Taxonomy" id="585013"/>
    <lineage>
        <taxon>Eukaryota</taxon>
        <taxon>Fungi</taxon>
        <taxon>Dikarya</taxon>
        <taxon>Basidiomycota</taxon>
        <taxon>Agaricomycotina</taxon>
        <taxon>Agaricomycetes</taxon>
        <taxon>Agaricomycetidae</taxon>
        <taxon>Agaricales</taxon>
        <taxon>Marasmiineae</taxon>
        <taxon>Marasmiaceae</taxon>
        <taxon>Marasmius</taxon>
    </lineage>
</organism>
<evidence type="ECO:0000313" key="2">
    <source>
        <dbReference type="Proteomes" id="UP001465976"/>
    </source>
</evidence>
<keyword evidence="2" id="KW-1185">Reference proteome</keyword>
<dbReference type="EMBL" id="JBAHYK010000156">
    <property type="protein sequence ID" value="KAL0577427.1"/>
    <property type="molecule type" value="Genomic_DNA"/>
</dbReference>
<protein>
    <submittedName>
        <fullName evidence="1">Uncharacterized protein</fullName>
    </submittedName>
</protein>
<comment type="caution">
    <text evidence="1">The sequence shown here is derived from an EMBL/GenBank/DDBJ whole genome shotgun (WGS) entry which is preliminary data.</text>
</comment>
<gene>
    <name evidence="1" type="ORF">V5O48_004555</name>
</gene>
<sequence length="498" mass="55891">MHPAMKLPWTGSDITFGSGFDINTRQLKPTALNPFKPTQDHTHPKISVSSYTLDTADDVMEKIHDEVHASVCLKGETVEACGTFLRNVNVSKNAMCKVFRTTVEDPVMRGKQTEFKLDEKAKKILEGPEGPGKFVEEYGHYFVYGRENKSSFAAACNFSSDSMDAITALVETSLGEDIDQVDSSPGLTRARNQMKSSRGSDIAAVSVAVNTIPGVNTAVDVELFGFQAPEGIDANAVTIDDASEIFQKFIDEAKPAPYMALLLPYSMLDSRIPSPAVEELIANDPSQKVTLMLQHLYLLHFDVVSHPMERVQKLVDKVAKASDEVLRVNPSDSQAMEEWAKKIDRLAEEAKAWKDRDLVLKDALKLTTLNYVRKDEWIRGLVRPAWTQGIMIEAGNPVWDSISNDIRIEERSWNPEWSIIAQEHEFTLGSEDRLILGWQVLNNRRDGANGAWMWKNGKVLESHFRVAFRTQSFHGASFHSASWTVRVWTVDRALYTRV</sequence>
<name>A0ABR3FPT4_9AGAR</name>
<accession>A0ABR3FPT4</accession>
<dbReference type="Proteomes" id="UP001465976">
    <property type="component" value="Unassembled WGS sequence"/>
</dbReference>